<dbReference type="PANTHER" id="PTHR33146:SF26">
    <property type="entry name" value="ENDONUCLEASE 4"/>
    <property type="match status" value="1"/>
</dbReference>
<sequence>MRLSLKLCIASVIVLTQLVCGALCWGRKGYFTKETAAAVKKLLPESAKGDLASVCSWPDEIQRFSQWQWTKPLHYVNINFELYRRDYNYMRDCKDSEGNKDMCVTGAIYNYTNQLVSASVRRELHFY</sequence>
<evidence type="ECO:0000256" key="9">
    <source>
        <dbReference type="ARBA" id="ARBA00023157"/>
    </source>
</evidence>
<dbReference type="GO" id="GO:0003676">
    <property type="term" value="F:nucleic acid binding"/>
    <property type="evidence" value="ECO:0007669"/>
    <property type="project" value="InterPro"/>
</dbReference>
<evidence type="ECO:0000256" key="11">
    <source>
        <dbReference type="SAM" id="SignalP"/>
    </source>
</evidence>
<keyword evidence="9" id="KW-1015">Disulfide bond</keyword>
<evidence type="ECO:0000256" key="1">
    <source>
        <dbReference type="ARBA" id="ARBA00000245"/>
    </source>
</evidence>
<accession>A0A6D2IPG8</accession>
<dbReference type="OrthoDB" id="1728109at2759"/>
<dbReference type="Gene3D" id="1.10.575.10">
    <property type="entry name" value="P1 Nuclease"/>
    <property type="match status" value="1"/>
</dbReference>
<dbReference type="GO" id="GO:0006308">
    <property type="term" value="P:DNA catabolic process"/>
    <property type="evidence" value="ECO:0007669"/>
    <property type="project" value="InterPro"/>
</dbReference>
<evidence type="ECO:0000256" key="4">
    <source>
        <dbReference type="ARBA" id="ARBA00012562"/>
    </source>
</evidence>
<evidence type="ECO:0000256" key="5">
    <source>
        <dbReference type="ARBA" id="ARBA00022722"/>
    </source>
</evidence>
<organism evidence="12 13">
    <name type="scientific">Microthlaspi erraticum</name>
    <dbReference type="NCBI Taxonomy" id="1685480"/>
    <lineage>
        <taxon>Eukaryota</taxon>
        <taxon>Viridiplantae</taxon>
        <taxon>Streptophyta</taxon>
        <taxon>Embryophyta</taxon>
        <taxon>Tracheophyta</taxon>
        <taxon>Spermatophyta</taxon>
        <taxon>Magnoliopsida</taxon>
        <taxon>eudicotyledons</taxon>
        <taxon>Gunneridae</taxon>
        <taxon>Pentapetalae</taxon>
        <taxon>rosids</taxon>
        <taxon>malvids</taxon>
        <taxon>Brassicales</taxon>
        <taxon>Brassicaceae</taxon>
        <taxon>Coluteocarpeae</taxon>
        <taxon>Microthlaspi</taxon>
    </lineage>
</organism>
<keyword evidence="5" id="KW-0540">Nuclease</keyword>
<feature type="chain" id="PRO_5025373500" description="Aspergillus nuclease S1" evidence="11">
    <location>
        <begin position="22"/>
        <end position="127"/>
    </location>
</feature>
<gene>
    <name evidence="12" type="ORF">MERR_LOCUS17555</name>
</gene>
<evidence type="ECO:0000313" key="13">
    <source>
        <dbReference type="Proteomes" id="UP000467841"/>
    </source>
</evidence>
<dbReference type="EC" id="3.1.30.1" evidence="4"/>
<comment type="subunit">
    <text evidence="3">Monomer.</text>
</comment>
<feature type="signal peptide" evidence="11">
    <location>
        <begin position="1"/>
        <end position="21"/>
    </location>
</feature>
<keyword evidence="8" id="KW-0378">Hydrolase</keyword>
<keyword evidence="6" id="KW-0479">Metal-binding</keyword>
<dbReference type="GO" id="GO:0004521">
    <property type="term" value="F:RNA endonuclease activity"/>
    <property type="evidence" value="ECO:0007669"/>
    <property type="project" value="UniProtKB-ARBA"/>
</dbReference>
<comment type="caution">
    <text evidence="12">The sequence shown here is derived from an EMBL/GenBank/DDBJ whole genome shotgun (WGS) entry which is preliminary data.</text>
</comment>
<keyword evidence="13" id="KW-1185">Reference proteome</keyword>
<dbReference type="GO" id="GO:0000014">
    <property type="term" value="F:single-stranded DNA endodeoxyribonuclease activity"/>
    <property type="evidence" value="ECO:0007669"/>
    <property type="project" value="UniProtKB-ARBA"/>
</dbReference>
<dbReference type="InterPro" id="IPR008947">
    <property type="entry name" value="PLipase_C/P1_nuclease_dom_sf"/>
</dbReference>
<dbReference type="AlphaFoldDB" id="A0A6D2IPG8"/>
<protein>
    <recommendedName>
        <fullName evidence="4">Aspergillus nuclease S1</fullName>
        <ecNumber evidence="4">3.1.30.1</ecNumber>
    </recommendedName>
</protein>
<reference evidence="12" key="1">
    <citation type="submission" date="2020-01" db="EMBL/GenBank/DDBJ databases">
        <authorList>
            <person name="Mishra B."/>
        </authorList>
    </citation>
    <scope>NUCLEOTIDE SEQUENCE [LARGE SCALE GENOMIC DNA]</scope>
</reference>
<comment type="similarity">
    <text evidence="2">Belongs to the nuclease type I family.</text>
</comment>
<proteinExistence type="inferred from homology"/>
<dbReference type="PANTHER" id="PTHR33146">
    <property type="entry name" value="ENDONUCLEASE 4"/>
    <property type="match status" value="1"/>
</dbReference>
<dbReference type="GO" id="GO:0046872">
    <property type="term" value="F:metal ion binding"/>
    <property type="evidence" value="ECO:0007669"/>
    <property type="project" value="UniProtKB-KW"/>
</dbReference>
<dbReference type="EMBL" id="CACVBM020001094">
    <property type="protein sequence ID" value="CAA7030320.1"/>
    <property type="molecule type" value="Genomic_DNA"/>
</dbReference>
<dbReference type="InterPro" id="IPR003154">
    <property type="entry name" value="S1/P1nuclease"/>
</dbReference>
<comment type="catalytic activity">
    <reaction evidence="1">
        <text>Endonucleolytic cleavage to 5'-phosphomononucleotide and 5'-phosphooligonucleotide end-products.</text>
        <dbReference type="EC" id="3.1.30.1"/>
    </reaction>
</comment>
<evidence type="ECO:0000256" key="7">
    <source>
        <dbReference type="ARBA" id="ARBA00022759"/>
    </source>
</evidence>
<evidence type="ECO:0000256" key="3">
    <source>
        <dbReference type="ARBA" id="ARBA00011245"/>
    </source>
</evidence>
<dbReference type="SUPFAM" id="SSF48537">
    <property type="entry name" value="Phospholipase C/P1 nuclease"/>
    <property type="match status" value="1"/>
</dbReference>
<keyword evidence="7" id="KW-0255">Endonuclease</keyword>
<evidence type="ECO:0000313" key="12">
    <source>
        <dbReference type="EMBL" id="CAA7030320.1"/>
    </source>
</evidence>
<keyword evidence="11" id="KW-0732">Signal</keyword>
<evidence type="ECO:0000256" key="2">
    <source>
        <dbReference type="ARBA" id="ARBA00009547"/>
    </source>
</evidence>
<dbReference type="Proteomes" id="UP000467841">
    <property type="component" value="Unassembled WGS sequence"/>
</dbReference>
<evidence type="ECO:0000256" key="10">
    <source>
        <dbReference type="ARBA" id="ARBA00023180"/>
    </source>
</evidence>
<evidence type="ECO:0000256" key="8">
    <source>
        <dbReference type="ARBA" id="ARBA00022801"/>
    </source>
</evidence>
<dbReference type="Pfam" id="PF02265">
    <property type="entry name" value="S1-P1_nuclease"/>
    <property type="match status" value="1"/>
</dbReference>
<keyword evidence="10" id="KW-0325">Glycoprotein</keyword>
<evidence type="ECO:0000256" key="6">
    <source>
        <dbReference type="ARBA" id="ARBA00022723"/>
    </source>
</evidence>
<name>A0A6D2IPG8_9BRAS</name>